<evidence type="ECO:0000256" key="6">
    <source>
        <dbReference type="ARBA" id="ARBA00022927"/>
    </source>
</evidence>
<protein>
    <recommendedName>
        <fullName evidence="10">MotA/TolQ/ExbB proton channel domain-containing protein</fullName>
    </recommendedName>
</protein>
<dbReference type="PANTHER" id="PTHR30625:SF15">
    <property type="entry name" value="BIOPOLYMER TRANSPORT PROTEIN EXBB"/>
    <property type="match status" value="1"/>
</dbReference>
<keyword evidence="6" id="KW-0653">Protein transport</keyword>
<gene>
    <name evidence="11" type="ORF">METZ01_LOCUS244248</name>
</gene>
<evidence type="ECO:0000256" key="1">
    <source>
        <dbReference type="ARBA" id="ARBA00004651"/>
    </source>
</evidence>
<comment type="subcellular location">
    <subcellularLocation>
        <location evidence="1">Cell membrane</location>
        <topology evidence="1">Multi-pass membrane protein</topology>
    </subcellularLocation>
</comment>
<keyword evidence="7 9" id="KW-1133">Transmembrane helix</keyword>
<dbReference type="InterPro" id="IPR002898">
    <property type="entry name" value="MotA_ExbB_proton_chnl"/>
</dbReference>
<evidence type="ECO:0000256" key="7">
    <source>
        <dbReference type="ARBA" id="ARBA00022989"/>
    </source>
</evidence>
<feature type="transmembrane region" description="Helical" evidence="9">
    <location>
        <begin position="109"/>
        <end position="130"/>
    </location>
</feature>
<evidence type="ECO:0000256" key="9">
    <source>
        <dbReference type="SAM" id="Phobius"/>
    </source>
</evidence>
<evidence type="ECO:0000256" key="8">
    <source>
        <dbReference type="ARBA" id="ARBA00023136"/>
    </source>
</evidence>
<dbReference type="GO" id="GO:0017038">
    <property type="term" value="P:protein import"/>
    <property type="evidence" value="ECO:0007669"/>
    <property type="project" value="TreeGrafter"/>
</dbReference>
<feature type="transmembrane region" description="Helical" evidence="9">
    <location>
        <begin position="142"/>
        <end position="168"/>
    </location>
</feature>
<evidence type="ECO:0000313" key="11">
    <source>
        <dbReference type="EMBL" id="SVB91394.1"/>
    </source>
</evidence>
<keyword evidence="8 9" id="KW-0472">Membrane</keyword>
<dbReference type="Pfam" id="PF01618">
    <property type="entry name" value="MotA_ExbB"/>
    <property type="match status" value="1"/>
</dbReference>
<evidence type="ECO:0000256" key="4">
    <source>
        <dbReference type="ARBA" id="ARBA00022475"/>
    </source>
</evidence>
<comment type="similarity">
    <text evidence="2">Belongs to the ExbB/TolQ family.</text>
</comment>
<dbReference type="PANTHER" id="PTHR30625">
    <property type="entry name" value="PROTEIN TOLQ"/>
    <property type="match status" value="1"/>
</dbReference>
<keyword evidence="4" id="KW-1003">Cell membrane</keyword>
<evidence type="ECO:0000256" key="2">
    <source>
        <dbReference type="ARBA" id="ARBA00010442"/>
    </source>
</evidence>
<name>A0A382HVH8_9ZZZZ</name>
<dbReference type="InterPro" id="IPR050790">
    <property type="entry name" value="ExbB/TolQ_transport"/>
</dbReference>
<proteinExistence type="inferred from homology"/>
<evidence type="ECO:0000256" key="5">
    <source>
        <dbReference type="ARBA" id="ARBA00022692"/>
    </source>
</evidence>
<evidence type="ECO:0000256" key="3">
    <source>
        <dbReference type="ARBA" id="ARBA00022448"/>
    </source>
</evidence>
<sequence length="203" mass="21643">MVQLFIDGGGFMWPILGIFIVGLVFVLERLYHLFKGLSSNEDFAYGIAGEVKQSGIDSAKTKCEGSQGPVANLCLAALDRANLGADEAEHALDHSGSIEMASMEKNMTWISLCIATAPMLGFLGTVWGMIQAFNDIKMANDISPAVVAGGISVALLTTAFGLVVAVILQLLQNAVMYIIDNQIVILQKSTSMLLKSIADTSKK</sequence>
<dbReference type="EMBL" id="UINC01063600">
    <property type="protein sequence ID" value="SVB91394.1"/>
    <property type="molecule type" value="Genomic_DNA"/>
</dbReference>
<accession>A0A382HVH8</accession>
<feature type="transmembrane region" description="Helical" evidence="9">
    <location>
        <begin position="12"/>
        <end position="31"/>
    </location>
</feature>
<dbReference type="GO" id="GO:0005886">
    <property type="term" value="C:plasma membrane"/>
    <property type="evidence" value="ECO:0007669"/>
    <property type="project" value="UniProtKB-SubCell"/>
</dbReference>
<dbReference type="AlphaFoldDB" id="A0A382HVH8"/>
<feature type="domain" description="MotA/TolQ/ExbB proton channel" evidence="10">
    <location>
        <begin position="71"/>
        <end position="186"/>
    </location>
</feature>
<organism evidence="11">
    <name type="scientific">marine metagenome</name>
    <dbReference type="NCBI Taxonomy" id="408172"/>
    <lineage>
        <taxon>unclassified sequences</taxon>
        <taxon>metagenomes</taxon>
        <taxon>ecological metagenomes</taxon>
    </lineage>
</organism>
<keyword evidence="3" id="KW-0813">Transport</keyword>
<evidence type="ECO:0000259" key="10">
    <source>
        <dbReference type="Pfam" id="PF01618"/>
    </source>
</evidence>
<reference evidence="11" key="1">
    <citation type="submission" date="2018-05" db="EMBL/GenBank/DDBJ databases">
        <authorList>
            <person name="Lanie J.A."/>
            <person name="Ng W.-L."/>
            <person name="Kazmierczak K.M."/>
            <person name="Andrzejewski T.M."/>
            <person name="Davidsen T.M."/>
            <person name="Wayne K.J."/>
            <person name="Tettelin H."/>
            <person name="Glass J.I."/>
            <person name="Rusch D."/>
            <person name="Podicherti R."/>
            <person name="Tsui H.-C.T."/>
            <person name="Winkler M.E."/>
        </authorList>
    </citation>
    <scope>NUCLEOTIDE SEQUENCE</scope>
</reference>
<keyword evidence="5 9" id="KW-0812">Transmembrane</keyword>